<evidence type="ECO:0000256" key="4">
    <source>
        <dbReference type="ARBA" id="ARBA00007837"/>
    </source>
</evidence>
<protein>
    <recommendedName>
        <fullName evidence="6">Phosphoenolpyruvate synthase</fullName>
        <ecNumber evidence="5">2.7.9.2</ecNumber>
    </recommendedName>
    <alternativeName>
        <fullName evidence="13">Pyruvate, water dikinase</fullName>
    </alternativeName>
</protein>
<dbReference type="AlphaFoldDB" id="A0A1F6NB64"/>
<evidence type="ECO:0000256" key="13">
    <source>
        <dbReference type="ARBA" id="ARBA00033470"/>
    </source>
</evidence>
<keyword evidence="7" id="KW-0808">Transferase</keyword>
<comment type="catalytic activity">
    <reaction evidence="14">
        <text>pyruvate + ATP + H2O = phosphoenolpyruvate + AMP + phosphate + 2 H(+)</text>
        <dbReference type="Rhea" id="RHEA:11364"/>
        <dbReference type="ChEBI" id="CHEBI:15361"/>
        <dbReference type="ChEBI" id="CHEBI:15377"/>
        <dbReference type="ChEBI" id="CHEBI:15378"/>
        <dbReference type="ChEBI" id="CHEBI:30616"/>
        <dbReference type="ChEBI" id="CHEBI:43474"/>
        <dbReference type="ChEBI" id="CHEBI:58702"/>
        <dbReference type="ChEBI" id="CHEBI:456215"/>
        <dbReference type="EC" id="2.7.9.2"/>
    </reaction>
</comment>
<feature type="non-terminal residue" evidence="18">
    <location>
        <position position="715"/>
    </location>
</feature>
<dbReference type="STRING" id="1798689.A3I29_01700"/>
<accession>A0A1F6NB64</accession>
<evidence type="ECO:0000256" key="1">
    <source>
        <dbReference type="ARBA" id="ARBA00001946"/>
    </source>
</evidence>
<evidence type="ECO:0000256" key="7">
    <source>
        <dbReference type="ARBA" id="ARBA00022679"/>
    </source>
</evidence>
<evidence type="ECO:0000256" key="11">
    <source>
        <dbReference type="ARBA" id="ARBA00022840"/>
    </source>
</evidence>
<dbReference type="InterPro" id="IPR002192">
    <property type="entry name" value="PPDK_AMP/ATP-bd"/>
</dbReference>
<dbReference type="Gene3D" id="3.50.30.10">
    <property type="entry name" value="Phosphohistidine domain"/>
    <property type="match status" value="1"/>
</dbReference>
<comment type="similarity">
    <text evidence="4">Belongs to the PEP-utilizing enzyme family.</text>
</comment>
<evidence type="ECO:0000256" key="5">
    <source>
        <dbReference type="ARBA" id="ARBA00011996"/>
    </source>
</evidence>
<keyword evidence="8" id="KW-0479">Metal-binding</keyword>
<proteinExistence type="inferred from homology"/>
<dbReference type="Pfam" id="PF02896">
    <property type="entry name" value="PEP-utilizers_C"/>
    <property type="match status" value="1"/>
</dbReference>
<comment type="cofactor">
    <cofactor evidence="1">
        <name>Mg(2+)</name>
        <dbReference type="ChEBI" id="CHEBI:18420"/>
    </cofactor>
</comment>
<evidence type="ECO:0000256" key="6">
    <source>
        <dbReference type="ARBA" id="ARBA00021623"/>
    </source>
</evidence>
<dbReference type="InterPro" id="IPR015813">
    <property type="entry name" value="Pyrv/PenolPyrv_kinase-like_dom"/>
</dbReference>
<evidence type="ECO:0000256" key="14">
    <source>
        <dbReference type="ARBA" id="ARBA00047700"/>
    </source>
</evidence>
<dbReference type="EMBL" id="MFQK01000009">
    <property type="protein sequence ID" value="OGH81165.1"/>
    <property type="molecule type" value="Genomic_DNA"/>
</dbReference>
<evidence type="ECO:0000259" key="16">
    <source>
        <dbReference type="Pfam" id="PF01326"/>
    </source>
</evidence>
<dbReference type="Pfam" id="PF00391">
    <property type="entry name" value="PEP-utilizers"/>
    <property type="match status" value="1"/>
</dbReference>
<keyword evidence="10" id="KW-0418">Kinase</keyword>
<dbReference type="EC" id="2.7.9.2" evidence="5"/>
<gene>
    <name evidence="18" type="ORF">A3I29_01700</name>
</gene>
<name>A0A1F6NB64_9BACT</name>
<dbReference type="InterPro" id="IPR040442">
    <property type="entry name" value="Pyrv_kinase-like_dom_sf"/>
</dbReference>
<dbReference type="GO" id="GO:0006094">
    <property type="term" value="P:gluconeogenesis"/>
    <property type="evidence" value="ECO:0007669"/>
    <property type="project" value="UniProtKB-UniPathway"/>
</dbReference>
<evidence type="ECO:0000256" key="12">
    <source>
        <dbReference type="ARBA" id="ARBA00022842"/>
    </source>
</evidence>
<dbReference type="InterPro" id="IPR008279">
    <property type="entry name" value="PEP-util_enz_mobile_dom"/>
</dbReference>
<dbReference type="GO" id="GO:0008986">
    <property type="term" value="F:pyruvate, water dikinase activity"/>
    <property type="evidence" value="ECO:0007669"/>
    <property type="project" value="UniProtKB-EC"/>
</dbReference>
<keyword evidence="11" id="KW-0067">ATP-binding</keyword>
<keyword evidence="9" id="KW-0547">Nucleotide-binding</keyword>
<dbReference type="Gene3D" id="3.20.20.60">
    <property type="entry name" value="Phosphoenolpyruvate-binding domains"/>
    <property type="match status" value="1"/>
</dbReference>
<feature type="domain" description="PEP-utilising enzyme C-terminal" evidence="17">
    <location>
        <begin position="447"/>
        <end position="715"/>
    </location>
</feature>
<evidence type="ECO:0000256" key="9">
    <source>
        <dbReference type="ARBA" id="ARBA00022741"/>
    </source>
</evidence>
<organism evidence="18 19">
    <name type="scientific">Candidatus Magasanikbacteria bacterium RIFCSPLOWO2_02_FULL_44_11</name>
    <dbReference type="NCBI Taxonomy" id="1798689"/>
    <lineage>
        <taxon>Bacteria</taxon>
        <taxon>Candidatus Magasanikiibacteriota</taxon>
    </lineage>
</organism>
<comment type="function">
    <text evidence="2">Catalyzes the phosphorylation of pyruvate to phosphoenolpyruvate.</text>
</comment>
<dbReference type="InterPro" id="IPR006319">
    <property type="entry name" value="PEP_synth"/>
</dbReference>
<evidence type="ECO:0000256" key="2">
    <source>
        <dbReference type="ARBA" id="ARBA00002988"/>
    </source>
</evidence>
<dbReference type="InterPro" id="IPR000121">
    <property type="entry name" value="PEP_util_C"/>
</dbReference>
<comment type="caution">
    <text evidence="18">The sequence shown here is derived from an EMBL/GenBank/DDBJ whole genome shotgun (WGS) entry which is preliminary data.</text>
</comment>
<evidence type="ECO:0000256" key="3">
    <source>
        <dbReference type="ARBA" id="ARBA00004742"/>
    </source>
</evidence>
<dbReference type="GO" id="GO:0046872">
    <property type="term" value="F:metal ion binding"/>
    <property type="evidence" value="ECO:0007669"/>
    <property type="project" value="UniProtKB-KW"/>
</dbReference>
<dbReference type="GO" id="GO:0005524">
    <property type="term" value="F:ATP binding"/>
    <property type="evidence" value="ECO:0007669"/>
    <property type="project" value="UniProtKB-KW"/>
</dbReference>
<evidence type="ECO:0000313" key="19">
    <source>
        <dbReference type="Proteomes" id="UP000178726"/>
    </source>
</evidence>
<dbReference type="PANTHER" id="PTHR43030:SF1">
    <property type="entry name" value="PHOSPHOENOLPYRUVATE SYNTHASE"/>
    <property type="match status" value="1"/>
</dbReference>
<dbReference type="Pfam" id="PF01326">
    <property type="entry name" value="PPDK_N"/>
    <property type="match status" value="1"/>
</dbReference>
<dbReference type="UniPathway" id="UPA00138"/>
<dbReference type="SUPFAM" id="SSF52009">
    <property type="entry name" value="Phosphohistidine domain"/>
    <property type="match status" value="1"/>
</dbReference>
<evidence type="ECO:0000256" key="8">
    <source>
        <dbReference type="ARBA" id="ARBA00022723"/>
    </source>
</evidence>
<evidence type="ECO:0000313" key="18">
    <source>
        <dbReference type="EMBL" id="OGH81165.1"/>
    </source>
</evidence>
<dbReference type="PANTHER" id="PTHR43030">
    <property type="entry name" value="PHOSPHOENOLPYRUVATE SYNTHASE"/>
    <property type="match status" value="1"/>
</dbReference>
<dbReference type="Gene3D" id="3.30.1490.20">
    <property type="entry name" value="ATP-grasp fold, A domain"/>
    <property type="match status" value="1"/>
</dbReference>
<dbReference type="SUPFAM" id="SSF51621">
    <property type="entry name" value="Phosphoenolpyruvate/pyruvate domain"/>
    <property type="match status" value="1"/>
</dbReference>
<keyword evidence="12" id="KW-0460">Magnesium</keyword>
<feature type="domain" description="PEP-utilising enzyme mobile" evidence="15">
    <location>
        <begin position="350"/>
        <end position="419"/>
    </location>
</feature>
<reference evidence="18 19" key="1">
    <citation type="journal article" date="2016" name="Nat. Commun.">
        <title>Thousands of microbial genomes shed light on interconnected biogeochemical processes in an aquifer system.</title>
        <authorList>
            <person name="Anantharaman K."/>
            <person name="Brown C.T."/>
            <person name="Hug L.A."/>
            <person name="Sharon I."/>
            <person name="Castelle C.J."/>
            <person name="Probst A.J."/>
            <person name="Thomas B.C."/>
            <person name="Singh A."/>
            <person name="Wilkins M.J."/>
            <person name="Karaoz U."/>
            <person name="Brodie E.L."/>
            <person name="Williams K.H."/>
            <person name="Hubbard S.S."/>
            <person name="Banfield J.F."/>
        </authorList>
    </citation>
    <scope>NUCLEOTIDE SEQUENCE [LARGE SCALE GENOMIC DNA]</scope>
</reference>
<feature type="domain" description="Pyruvate phosphate dikinase AMP/ATP-binding" evidence="16">
    <location>
        <begin position="38"/>
        <end position="262"/>
    </location>
</feature>
<comment type="pathway">
    <text evidence="3">Carbohydrate biosynthesis; gluconeogenesis.</text>
</comment>
<dbReference type="SUPFAM" id="SSF56059">
    <property type="entry name" value="Glutathione synthetase ATP-binding domain-like"/>
    <property type="match status" value="1"/>
</dbReference>
<dbReference type="InterPro" id="IPR013815">
    <property type="entry name" value="ATP_grasp_subdomain_1"/>
</dbReference>
<evidence type="ECO:0000259" key="15">
    <source>
        <dbReference type="Pfam" id="PF00391"/>
    </source>
</evidence>
<evidence type="ECO:0000259" key="17">
    <source>
        <dbReference type="Pfam" id="PF02896"/>
    </source>
</evidence>
<evidence type="ECO:0000256" key="10">
    <source>
        <dbReference type="ARBA" id="ARBA00022777"/>
    </source>
</evidence>
<dbReference type="InterPro" id="IPR036637">
    <property type="entry name" value="Phosphohistidine_dom_sf"/>
</dbReference>
<sequence>MAAIKGFLCYTGFMADLFRPISNLRQEDAVYFGSYICALGELSGKSGWKNNIPAGFVLSKEVYEQFIEHNNLKNKLKTLLARVDIHNHRLLEKTGRAAGRLFLKGSFSDAMKLALEQEYKNFNFSNALIRSFAVAPELEVSFLRKRFFGVTSLNSFFVNLKLAMAAHFDAETITTVLSKGYDYRSLPLAFALQETIRGDVSGEASVQDASTMVIRSRMGFRDTAQISETDTIYLPGLKKGLAAVIKRDISSPAKNFIVSEKEIISLGKLLLPLVEELKTFRVTWVFEKSSGHWWLLGAERLPVKLPSALKTYSLKKTGHVLTSGLAVGEAIAVGSVVIASTLEKALSSRPGSILAVRKTDSRFDPALARSRAVVTGEENADSHTAQFCRERGIPLIIGVKKPEYYLKEGQLVTVSCAEGLRGKIYPGALPFTAESFDGSAVKTKTNCNLRLTDSISAETMARLPVGGIGFLAEEQLYAKYVGIHPLALTEQKKLPRKLREAVRLFAGREKPAAKATRLLAEELARAAVAFQGREVVFRLSAATSDEYATLTGGLLFESTEKNPLVGKRGVSRFIDPAFEAAFRLTTEAVKLVREGWGLTNVSVLIPFCRTIEEGRQILALLGKHGLKRGENGLKIYVMCEIPANALLAKEFIKLFDGFSVGLQHLTELTFGLDAGVFSLRANREEDRAIKKLLKEVIQVAHKEGKTVGICDTTAG</sequence>
<dbReference type="Proteomes" id="UP000178726">
    <property type="component" value="Unassembled WGS sequence"/>
</dbReference>